<evidence type="ECO:0000313" key="2">
    <source>
        <dbReference type="EMBL" id="SVD20415.1"/>
    </source>
</evidence>
<dbReference type="EMBL" id="UINC01135950">
    <property type="protein sequence ID" value="SVD20415.1"/>
    <property type="molecule type" value="Genomic_DNA"/>
</dbReference>
<dbReference type="SUPFAM" id="SSF49344">
    <property type="entry name" value="CBD9-like"/>
    <property type="match status" value="1"/>
</dbReference>
<gene>
    <name evidence="2" type="ORF">METZ01_LOCUS373269</name>
</gene>
<dbReference type="CDD" id="cd09618">
    <property type="entry name" value="CBM9_like_2"/>
    <property type="match status" value="1"/>
</dbReference>
<dbReference type="Gene3D" id="2.60.40.1190">
    <property type="match status" value="1"/>
</dbReference>
<dbReference type="Pfam" id="PF19313">
    <property type="entry name" value="DUF5916"/>
    <property type="match status" value="1"/>
</dbReference>
<feature type="non-terminal residue" evidence="2">
    <location>
        <position position="302"/>
    </location>
</feature>
<feature type="non-terminal residue" evidence="2">
    <location>
        <position position="1"/>
    </location>
</feature>
<dbReference type="AlphaFoldDB" id="A0A382TF61"/>
<dbReference type="InterPro" id="IPR045670">
    <property type="entry name" value="DUF5916"/>
</dbReference>
<accession>A0A382TF61</accession>
<protein>
    <recommendedName>
        <fullName evidence="1">DUF5916 domain-containing protein</fullName>
    </recommendedName>
</protein>
<name>A0A382TF61_9ZZZZ</name>
<organism evidence="2">
    <name type="scientific">marine metagenome</name>
    <dbReference type="NCBI Taxonomy" id="408172"/>
    <lineage>
        <taxon>unclassified sequences</taxon>
        <taxon>metagenomes</taxon>
        <taxon>ecological metagenomes</taxon>
    </lineage>
</organism>
<sequence>VVIDPPPPIAPAVQSRNSSGQATVRAIRLESPIVMDGLLTEAVYEEVTAITGFIQQEPVEGQPATERTEAWVLFDDENIYISARCWQSRMDQVVANEMRRDEIFRNDNFAIVFDTFHDQRTGVLFRASPIGALMDMEFTEEPTFNIDWNTVWDVRTEYFDGGWTVEFVIPFRSLRYPAGAERSWGINLGRTVLSKNERSFLTLIPASLSSRGFTTAAYAGNLVGLEVPDDSINIDVKPYAIGGLTSDLSMPNPIENQLSGDVGVDLKYKVTQSLTVDFTVNTDFAQVEVDEQQVNLTRFSLF</sequence>
<evidence type="ECO:0000259" key="1">
    <source>
        <dbReference type="Pfam" id="PF19313"/>
    </source>
</evidence>
<proteinExistence type="predicted"/>
<feature type="domain" description="DUF5916" evidence="1">
    <location>
        <begin position="254"/>
        <end position="299"/>
    </location>
</feature>
<reference evidence="2" key="1">
    <citation type="submission" date="2018-05" db="EMBL/GenBank/DDBJ databases">
        <authorList>
            <person name="Lanie J.A."/>
            <person name="Ng W.-L."/>
            <person name="Kazmierczak K.M."/>
            <person name="Andrzejewski T.M."/>
            <person name="Davidsen T.M."/>
            <person name="Wayne K.J."/>
            <person name="Tettelin H."/>
            <person name="Glass J.I."/>
            <person name="Rusch D."/>
            <person name="Podicherti R."/>
            <person name="Tsui H.-C.T."/>
            <person name="Winkler M.E."/>
        </authorList>
    </citation>
    <scope>NUCLEOTIDE SEQUENCE</scope>
</reference>